<gene>
    <name evidence="1" type="ORF">SYN_01874</name>
</gene>
<proteinExistence type="predicted"/>
<keyword evidence="2" id="KW-1185">Reference proteome</keyword>
<evidence type="ECO:0000313" key="1">
    <source>
        <dbReference type="EMBL" id="ABC77566.1"/>
    </source>
</evidence>
<dbReference type="InterPro" id="IPR010927">
    <property type="entry name" value="T4SS_TraH"/>
</dbReference>
<accession>Q2LU06</accession>
<dbReference type="AlphaFoldDB" id="Q2LU06"/>
<name>Q2LU06_SYNAS</name>
<dbReference type="KEGG" id="sat:SYN_01874"/>
<dbReference type="Proteomes" id="UP000001933">
    <property type="component" value="Chromosome"/>
</dbReference>
<protein>
    <submittedName>
        <fullName evidence="1">Pilus assembly protein</fullName>
    </submittedName>
</protein>
<sequence>MAMNKGIILKSIVVLVIIALLLSPLGPDGPMAGWVDDWLQQKTETSPGYFEGQKRGYFTGGSFSARWQQGNDYLFTAMPPKVKAGCGGIDVFLGGFSYLNFEYLVTKLQRIMQAAPAAAFDIALNVLCEPCSKTIKSLEAITNTLNNLQLDECKAGRALVATMVPPSLAETKDKQAKLAGIQGDFLQSSGVNDLWKSINDQTSANANKPVTNMKQALAGCPQDIRDVFGTSGSVINNIAAKTGFNNQSYLDMLRGFVGDVYIIDAGDAGFQVGHTPPCDQNRYASFDNLLDGSVYARTAGGACAQITDSSADLTNYVRTKMTRIAGKIKAKQALSDEDNAFVNASPLSIGLVLKAAVGTNQESSIISTLSDVTAKAYAFQLLSDLYTKVWNIMEKARSLAQAQPGAVQGAQEYQCKIEMLSGAIDGTAEMQARIVEMVSGVRRSYAASVQEVMGVYNLVDKMEKFDRLALSMLSSKFGTAVAARSLSR</sequence>
<dbReference type="EMBL" id="CP000252">
    <property type="protein sequence ID" value="ABC77566.1"/>
    <property type="molecule type" value="Genomic_DNA"/>
</dbReference>
<dbReference type="InParanoid" id="Q2LU06"/>
<dbReference type="Pfam" id="PF06122">
    <property type="entry name" value="TraH"/>
    <property type="match status" value="1"/>
</dbReference>
<evidence type="ECO:0000313" key="2">
    <source>
        <dbReference type="Proteomes" id="UP000001933"/>
    </source>
</evidence>
<dbReference type="HOGENOM" id="CLU_038342_1_1_7"/>
<reference evidence="1 2" key="1">
    <citation type="journal article" date="2007" name="Proc. Natl. Acad. Sci. U.S.A.">
        <title>The genome of Syntrophus aciditrophicus: life at the thermodynamic limit of microbial growth.</title>
        <authorList>
            <person name="McInerney M.J."/>
            <person name="Rohlin L."/>
            <person name="Mouttaki H."/>
            <person name="Kim U."/>
            <person name="Krupp R.S."/>
            <person name="Rios-Hernandez L."/>
            <person name="Sieber J."/>
            <person name="Struchtemeyer C.G."/>
            <person name="Bhattacharyya A."/>
            <person name="Campbell J.W."/>
            <person name="Gunsalus R.P."/>
        </authorList>
    </citation>
    <scope>NUCLEOTIDE SEQUENCE [LARGE SCALE GENOMIC DNA]</scope>
    <source>
        <strain evidence="1 2">SB</strain>
    </source>
</reference>
<dbReference type="STRING" id="56780.SYN_01874"/>
<organism evidence="1 2">
    <name type="scientific">Syntrophus aciditrophicus (strain SB)</name>
    <dbReference type="NCBI Taxonomy" id="56780"/>
    <lineage>
        <taxon>Bacteria</taxon>
        <taxon>Pseudomonadati</taxon>
        <taxon>Thermodesulfobacteriota</taxon>
        <taxon>Syntrophia</taxon>
        <taxon>Syntrophales</taxon>
        <taxon>Syntrophaceae</taxon>
        <taxon>Syntrophus</taxon>
    </lineage>
</organism>
<dbReference type="eggNOG" id="ENOG502ZB1J">
    <property type="taxonomic scope" value="Bacteria"/>
</dbReference>